<feature type="region of interest" description="Disordered" evidence="1">
    <location>
        <begin position="572"/>
        <end position="605"/>
    </location>
</feature>
<evidence type="ECO:0000313" key="4">
    <source>
        <dbReference type="Proteomes" id="UP000077069"/>
    </source>
</evidence>
<feature type="compositionally biased region" description="Low complexity" evidence="1">
    <location>
        <begin position="256"/>
        <end position="274"/>
    </location>
</feature>
<accession>A0A177C305</accession>
<dbReference type="RefSeq" id="XP_018032210.1">
    <property type="nucleotide sequence ID" value="XM_018182189.1"/>
</dbReference>
<dbReference type="InParanoid" id="A0A177C305"/>
<feature type="compositionally biased region" description="Pro residues" evidence="1">
    <location>
        <begin position="238"/>
        <end position="251"/>
    </location>
</feature>
<feature type="transmembrane region" description="Helical" evidence="2">
    <location>
        <begin position="18"/>
        <end position="43"/>
    </location>
</feature>
<dbReference type="GeneID" id="28765675"/>
<feature type="region of interest" description="Disordered" evidence="1">
    <location>
        <begin position="65"/>
        <end position="97"/>
    </location>
</feature>
<feature type="compositionally biased region" description="Polar residues" evidence="1">
    <location>
        <begin position="67"/>
        <end position="95"/>
    </location>
</feature>
<protein>
    <submittedName>
        <fullName evidence="3">Uncharacterized protein</fullName>
    </submittedName>
</protein>
<keyword evidence="2" id="KW-0472">Membrane</keyword>
<keyword evidence="2" id="KW-1133">Transmembrane helix</keyword>
<dbReference type="EMBL" id="KV441557">
    <property type="protein sequence ID" value="OAG01845.1"/>
    <property type="molecule type" value="Genomic_DNA"/>
</dbReference>
<evidence type="ECO:0000256" key="2">
    <source>
        <dbReference type="SAM" id="Phobius"/>
    </source>
</evidence>
<keyword evidence="2" id="KW-0812">Transmembrane</keyword>
<proteinExistence type="predicted"/>
<reference evidence="3 4" key="1">
    <citation type="submission" date="2016-05" db="EMBL/GenBank/DDBJ databases">
        <title>Comparative analysis of secretome profiles of manganese(II)-oxidizing ascomycete fungi.</title>
        <authorList>
            <consortium name="DOE Joint Genome Institute"/>
            <person name="Zeiner C.A."/>
            <person name="Purvine S.O."/>
            <person name="Zink E.M."/>
            <person name="Wu S."/>
            <person name="Pasa-Tolic L."/>
            <person name="Chaput D.L."/>
            <person name="Haridas S."/>
            <person name="Grigoriev I.V."/>
            <person name="Santelli C.M."/>
            <person name="Hansel C.M."/>
        </authorList>
    </citation>
    <scope>NUCLEOTIDE SEQUENCE [LARGE SCALE GENOMIC DNA]</scope>
    <source>
        <strain evidence="3 4">AP3s5-JAC2a</strain>
    </source>
</reference>
<dbReference type="Proteomes" id="UP000077069">
    <property type="component" value="Unassembled WGS sequence"/>
</dbReference>
<dbReference type="AlphaFoldDB" id="A0A177C305"/>
<feature type="compositionally biased region" description="Polar residues" evidence="1">
    <location>
        <begin position="583"/>
        <end position="596"/>
    </location>
</feature>
<gene>
    <name evidence="3" type="ORF">CC84DRAFT_1208889</name>
</gene>
<feature type="region of interest" description="Disordered" evidence="1">
    <location>
        <begin position="208"/>
        <end position="275"/>
    </location>
</feature>
<keyword evidence="4" id="KW-1185">Reference proteome</keyword>
<evidence type="ECO:0000256" key="1">
    <source>
        <dbReference type="SAM" id="MobiDB-lite"/>
    </source>
</evidence>
<dbReference type="OrthoDB" id="3791417at2759"/>
<sequence>MHCEVPTSSRSFHHRCTFYYNTVVLVGPFRCHIPLLFAMPLYWTNRLLRRMRRCRRGIKISLYPRPSQYQHSNSSQEPISQQQRASRQYQETSQRCPIPSRAQISLSTYPCSSTSTSTSTTARKLVKAVSTAKKRPMHGSPPLVIGGPQGFKKGTEAADLMLQLGIPILRGAGDRGNETISKPVSPDDAKGSMLSLLAFAKEYRLPPRTSSMAAPPLAHRHKSPPKMARPNPLRSHPPEPVRPPPPPPPPAVELEGSSPPSSTSRGRSRGSNNSEALKAHRHSVIYGGFESGSPLFPIVEEVEDMPLPESGYSDSSGQVTPNAGPKHRNTAIADTKARSSRLLAIGKLPLEMREPLKIWQKYMRTGVIDVDMCPEALDSEGNSTWMHCWGLFNLYTFSTSFMNDTEFADRVMDMLCKNLNPGKAADVDTICLLFTGESISSKLKQLVVDRCIDGELKNFRRSVTRNLPHEFAAVALEAAMERLADSEWRQRLESPCRYHRHKSADDCYLRKLANERHRRILKNRKTRKSRAATQAPLELGTMGPEKTAAECTNGEGIAVQDEVIPAPSTYRKIVNDPEDEGDQTSTPTSESVSIGSVQEADLDTDESSVIAALRPEDSNLSTAKSCEVVKTARMVSVVNVTATPRPKPENSFQCSKSSRKAKGGQTIVDKWPSLSQSVSIGSNGLLMPGAYPEVLCSVGHAV</sequence>
<name>A0A177C305_9PLEO</name>
<evidence type="ECO:0000313" key="3">
    <source>
        <dbReference type="EMBL" id="OAG01845.1"/>
    </source>
</evidence>
<organism evidence="3 4">
    <name type="scientific">Paraphaeosphaeria sporulosa</name>
    <dbReference type="NCBI Taxonomy" id="1460663"/>
    <lineage>
        <taxon>Eukaryota</taxon>
        <taxon>Fungi</taxon>
        <taxon>Dikarya</taxon>
        <taxon>Ascomycota</taxon>
        <taxon>Pezizomycotina</taxon>
        <taxon>Dothideomycetes</taxon>
        <taxon>Pleosporomycetidae</taxon>
        <taxon>Pleosporales</taxon>
        <taxon>Massarineae</taxon>
        <taxon>Didymosphaeriaceae</taxon>
        <taxon>Paraphaeosphaeria</taxon>
    </lineage>
</organism>